<reference evidence="3 4" key="1">
    <citation type="submission" date="2019-03" db="EMBL/GenBank/DDBJ databases">
        <title>Genomic Encyclopedia of Type Strains, Phase IV (KMG-IV): sequencing the most valuable type-strain genomes for metagenomic binning, comparative biology and taxonomic classification.</title>
        <authorList>
            <person name="Goeker M."/>
        </authorList>
    </citation>
    <scope>NUCLEOTIDE SEQUENCE [LARGE SCALE GENOMIC DNA]</scope>
    <source>
        <strain evidence="3 4">DSM 103792</strain>
    </source>
</reference>
<comment type="caution">
    <text evidence="3">The sequence shown here is derived from an EMBL/GenBank/DDBJ whole genome shotgun (WGS) entry which is preliminary data.</text>
</comment>
<dbReference type="RefSeq" id="WP_198325149.1">
    <property type="nucleotide sequence ID" value="NZ_CP037953.1"/>
</dbReference>
<dbReference type="Proteomes" id="UP000295375">
    <property type="component" value="Unassembled WGS sequence"/>
</dbReference>
<keyword evidence="1" id="KW-0175">Coiled coil</keyword>
<keyword evidence="2" id="KW-0732">Signal</keyword>
<feature type="signal peptide" evidence="2">
    <location>
        <begin position="1"/>
        <end position="24"/>
    </location>
</feature>
<dbReference type="SUPFAM" id="SSF56935">
    <property type="entry name" value="Porins"/>
    <property type="match status" value="1"/>
</dbReference>
<dbReference type="EMBL" id="SNYM01000008">
    <property type="protein sequence ID" value="TDQ48119.1"/>
    <property type="molecule type" value="Genomic_DNA"/>
</dbReference>
<evidence type="ECO:0000313" key="3">
    <source>
        <dbReference type="EMBL" id="TDQ48119.1"/>
    </source>
</evidence>
<protein>
    <submittedName>
        <fullName evidence="3">Phosphate-selective porin O/P</fullName>
    </submittedName>
</protein>
<accession>A0A4R6UQW1</accession>
<keyword evidence="4" id="KW-1185">Reference proteome</keyword>
<evidence type="ECO:0000256" key="1">
    <source>
        <dbReference type="SAM" id="Coils"/>
    </source>
</evidence>
<dbReference type="AlphaFoldDB" id="A0A4R6UQW1"/>
<evidence type="ECO:0000256" key="2">
    <source>
        <dbReference type="SAM" id="SignalP"/>
    </source>
</evidence>
<name>A0A4R6UQW1_9GAMM</name>
<evidence type="ECO:0000313" key="4">
    <source>
        <dbReference type="Proteomes" id="UP000295375"/>
    </source>
</evidence>
<dbReference type="Gene3D" id="2.40.160.10">
    <property type="entry name" value="Porin"/>
    <property type="match status" value="1"/>
</dbReference>
<feature type="coiled-coil region" evidence="1">
    <location>
        <begin position="23"/>
        <end position="64"/>
    </location>
</feature>
<gene>
    <name evidence="3" type="ORF">EV696_10899</name>
</gene>
<dbReference type="InterPro" id="IPR023614">
    <property type="entry name" value="Porin_dom_sf"/>
</dbReference>
<feature type="chain" id="PRO_5020555506" evidence="2">
    <location>
        <begin position="25"/>
        <end position="396"/>
    </location>
</feature>
<organism evidence="3 4">
    <name type="scientific">Permianibacter aggregans</name>
    <dbReference type="NCBI Taxonomy" id="1510150"/>
    <lineage>
        <taxon>Bacteria</taxon>
        <taxon>Pseudomonadati</taxon>
        <taxon>Pseudomonadota</taxon>
        <taxon>Gammaproteobacteria</taxon>
        <taxon>Pseudomonadales</taxon>
        <taxon>Pseudomonadaceae</taxon>
        <taxon>Permianibacter</taxon>
    </lineage>
</organism>
<proteinExistence type="predicted"/>
<sequence>MTNTLWKSAVALAVSLGLAGTSLAADNAQVESLQKKLDQQQKQIDQLKKQVEAAVEATENASNVGTASKSTFGGYGELHYGNYDKKAPDGASSTDDKAFDFHRFVLFFGHEFNDKVRFFSELELEHALAGEGKKGEVELEQAFIEYRVSDAFAWKAGLFLLPVGMLNETHEPPTFYGTERNRIESDIVPTTWWEGGVGATYRFADGLTGEFDLTSGLYTGQSFNIRSGRQKVSKAKGDALAYTGRLKYTAIPGLELATTLQYQSDLLQGEGTTASASEEASATLFEVHAAWQIGQFDLRALYAMWDIDSATAEAANVDKQDGWFIEPGFRINEMFGVFARYSVWDNGGLAVETEKKSAQFGINTWVHPNVVLKADYEKLSGALDDKGFNLGVGYYF</sequence>